<sequence length="155" mass="17479">MLDGSIFDVAAMFQQTGGFQCGADKGELERFRLGPECGKTLTYEFAVPKILRRCIESFNLECFFAEAFHPVRYDGDECMGSENLNNVIHFRPPHGTIETHKGSGSGEQQKDQPSTRADQAGKLETSQHRLLCYEFDNGPTETESSFKHEQFGWCK</sequence>
<reference evidence="2" key="1">
    <citation type="submission" date="2022-08" db="UniProtKB">
        <authorList>
            <consortium name="EnsemblMetazoa"/>
        </authorList>
    </citation>
    <scope>IDENTIFICATION</scope>
</reference>
<dbReference type="Proteomes" id="UP000075882">
    <property type="component" value="Unassembled WGS sequence"/>
</dbReference>
<protein>
    <submittedName>
        <fullName evidence="2">Uncharacterized protein</fullName>
    </submittedName>
</protein>
<evidence type="ECO:0000313" key="2">
    <source>
        <dbReference type="EnsemblMetazoa" id="ACOM024491-PA.1"/>
    </source>
</evidence>
<dbReference type="EnsemblMetazoa" id="ACOM024491-RA">
    <property type="protein sequence ID" value="ACOM024491-PA.1"/>
    <property type="gene ID" value="ACOM024491"/>
</dbReference>
<name>A0A8W7P3N1_ANOCL</name>
<evidence type="ECO:0000256" key="1">
    <source>
        <dbReference type="SAM" id="MobiDB-lite"/>
    </source>
</evidence>
<organism evidence="2">
    <name type="scientific">Anopheles coluzzii</name>
    <name type="common">African malaria mosquito</name>
    <dbReference type="NCBI Taxonomy" id="1518534"/>
    <lineage>
        <taxon>Eukaryota</taxon>
        <taxon>Metazoa</taxon>
        <taxon>Ecdysozoa</taxon>
        <taxon>Arthropoda</taxon>
        <taxon>Hexapoda</taxon>
        <taxon>Insecta</taxon>
        <taxon>Pterygota</taxon>
        <taxon>Neoptera</taxon>
        <taxon>Endopterygota</taxon>
        <taxon>Diptera</taxon>
        <taxon>Nematocera</taxon>
        <taxon>Culicoidea</taxon>
        <taxon>Culicidae</taxon>
        <taxon>Anophelinae</taxon>
        <taxon>Anopheles</taxon>
    </lineage>
</organism>
<accession>A0A8W7P3N1</accession>
<dbReference type="AlphaFoldDB" id="A0A8W7P3N1"/>
<feature type="region of interest" description="Disordered" evidence="1">
    <location>
        <begin position="92"/>
        <end position="120"/>
    </location>
</feature>
<proteinExistence type="predicted"/>